<name>A0A850C648_9ACTN</name>
<accession>A0A850C648</accession>
<organism evidence="2 3">
    <name type="scientific">Glycomyces artemisiae</name>
    <dbReference type="NCBI Taxonomy" id="1076443"/>
    <lineage>
        <taxon>Bacteria</taxon>
        <taxon>Bacillati</taxon>
        <taxon>Actinomycetota</taxon>
        <taxon>Actinomycetes</taxon>
        <taxon>Glycomycetales</taxon>
        <taxon>Glycomycetaceae</taxon>
        <taxon>Glycomyces</taxon>
    </lineage>
</organism>
<dbReference type="Proteomes" id="UP000574690">
    <property type="component" value="Unassembled WGS sequence"/>
</dbReference>
<feature type="non-terminal residue" evidence="2">
    <location>
        <position position="130"/>
    </location>
</feature>
<reference evidence="2 3" key="1">
    <citation type="submission" date="2020-05" db="EMBL/GenBank/DDBJ databases">
        <title>DNA-SIP metagenomic assembled genomes.</title>
        <authorList>
            <person name="Yu J."/>
        </authorList>
    </citation>
    <scope>NUCLEOTIDE SEQUENCE [LARGE SCALE GENOMIC DNA]</scope>
    <source>
        <strain evidence="2">Bin5.27</strain>
    </source>
</reference>
<comment type="caution">
    <text evidence="2">The sequence shown here is derived from an EMBL/GenBank/DDBJ whole genome shotgun (WGS) entry which is preliminary data.</text>
</comment>
<feature type="compositionally biased region" description="Pro residues" evidence="1">
    <location>
        <begin position="7"/>
        <end position="18"/>
    </location>
</feature>
<evidence type="ECO:0000256" key="1">
    <source>
        <dbReference type="SAM" id="MobiDB-lite"/>
    </source>
</evidence>
<evidence type="ECO:0000313" key="2">
    <source>
        <dbReference type="EMBL" id="NUQ86877.1"/>
    </source>
</evidence>
<evidence type="ECO:0000313" key="3">
    <source>
        <dbReference type="Proteomes" id="UP000574690"/>
    </source>
</evidence>
<proteinExistence type="predicted"/>
<dbReference type="AlphaFoldDB" id="A0A850C648"/>
<gene>
    <name evidence="2" type="ORF">HOQ43_00195</name>
</gene>
<sequence>MNDSPQRPSPVYPRPTPADLPFRGPGFDAAAVRARLAEADPRTLLMVLVHLTRDPAYLERFAVVCDPAHAETGAEPEADEIRDLLAGVLANGDGLVCDAGPLPTELFTRMASAYVHEPVDDEVVPLLVEQ</sequence>
<dbReference type="EMBL" id="JABFXE010000008">
    <property type="protein sequence ID" value="NUQ86877.1"/>
    <property type="molecule type" value="Genomic_DNA"/>
</dbReference>
<protein>
    <submittedName>
        <fullName evidence="2">Uncharacterized protein</fullName>
    </submittedName>
</protein>
<feature type="region of interest" description="Disordered" evidence="1">
    <location>
        <begin position="1"/>
        <end position="20"/>
    </location>
</feature>